<dbReference type="Proteomes" id="UP000228614">
    <property type="component" value="Unassembled WGS sequence"/>
</dbReference>
<dbReference type="SUPFAM" id="SSF53383">
    <property type="entry name" value="PLP-dependent transferases"/>
    <property type="match status" value="1"/>
</dbReference>
<gene>
    <name evidence="1" type="ORF">COT95_02285</name>
</gene>
<dbReference type="EMBL" id="PFAN01000114">
    <property type="protein sequence ID" value="PIR94786.1"/>
    <property type="molecule type" value="Genomic_DNA"/>
</dbReference>
<dbReference type="AlphaFoldDB" id="A0A2H0V6Q5"/>
<sequence>FKKLDKFYEHRKKIFDYYAENLKNTSFVLPVSEPKSKPSYLRFTVKHKKAHEIIYEAWHKQNILLGDWYTTPIAPYDTKLDEMRYKIGMCPTAENLSKKTLNLPAHINISTKDAERIVNFLKKFA</sequence>
<accession>A0A2H0V6Q5</accession>
<name>A0A2H0V6Q5_9BACT</name>
<proteinExistence type="predicted"/>
<dbReference type="InterPro" id="IPR015422">
    <property type="entry name" value="PyrdxlP-dep_Trfase_small"/>
</dbReference>
<reference evidence="2" key="1">
    <citation type="submission" date="2017-09" db="EMBL/GenBank/DDBJ databases">
        <title>Depth-based differentiation of microbial function through sediment-hosted aquifers and enrichment of novel symbionts in the deep terrestrial subsurface.</title>
        <authorList>
            <person name="Probst A.J."/>
            <person name="Ladd B."/>
            <person name="Jarett J.K."/>
            <person name="Geller-Mcgrath D.E."/>
            <person name="Sieber C.M.K."/>
            <person name="Emerson J.B."/>
            <person name="Anantharaman K."/>
            <person name="Thomas B.C."/>
            <person name="Malmstrom R."/>
            <person name="Stieglmeier M."/>
            <person name="Klingl A."/>
            <person name="Woyke T."/>
            <person name="Ryan C.M."/>
            <person name="Banfield J.F."/>
        </authorList>
    </citation>
    <scope>NUCLEOTIDE SEQUENCE [LARGE SCALE GENOMIC DNA]</scope>
</reference>
<dbReference type="Pfam" id="PF01041">
    <property type="entry name" value="DegT_DnrJ_EryC1"/>
    <property type="match status" value="1"/>
</dbReference>
<dbReference type="InterPro" id="IPR000653">
    <property type="entry name" value="DegT/StrS_aminotransferase"/>
</dbReference>
<dbReference type="InterPro" id="IPR015424">
    <property type="entry name" value="PyrdxlP-dep_Trfase"/>
</dbReference>
<evidence type="ECO:0000313" key="2">
    <source>
        <dbReference type="Proteomes" id="UP000228614"/>
    </source>
</evidence>
<organism evidence="1 2">
    <name type="scientific">Candidatus Falkowbacteria bacterium CG10_big_fil_rev_8_21_14_0_10_37_6</name>
    <dbReference type="NCBI Taxonomy" id="1974563"/>
    <lineage>
        <taxon>Bacteria</taxon>
        <taxon>Candidatus Falkowiibacteriota</taxon>
    </lineage>
</organism>
<evidence type="ECO:0008006" key="3">
    <source>
        <dbReference type="Google" id="ProtNLM"/>
    </source>
</evidence>
<protein>
    <recommendedName>
        <fullName evidence="3">Aminotransferase</fullName>
    </recommendedName>
</protein>
<feature type="non-terminal residue" evidence="1">
    <location>
        <position position="1"/>
    </location>
</feature>
<dbReference type="Gene3D" id="3.90.1150.10">
    <property type="entry name" value="Aspartate Aminotransferase, domain 1"/>
    <property type="match status" value="1"/>
</dbReference>
<evidence type="ECO:0000313" key="1">
    <source>
        <dbReference type="EMBL" id="PIR94786.1"/>
    </source>
</evidence>
<comment type="caution">
    <text evidence="1">The sequence shown here is derived from an EMBL/GenBank/DDBJ whole genome shotgun (WGS) entry which is preliminary data.</text>
</comment>